<organism evidence="2 3">
    <name type="scientific">Aspergillus keveii</name>
    <dbReference type="NCBI Taxonomy" id="714993"/>
    <lineage>
        <taxon>Eukaryota</taxon>
        <taxon>Fungi</taxon>
        <taxon>Dikarya</taxon>
        <taxon>Ascomycota</taxon>
        <taxon>Pezizomycotina</taxon>
        <taxon>Eurotiomycetes</taxon>
        <taxon>Eurotiomycetidae</taxon>
        <taxon>Eurotiales</taxon>
        <taxon>Aspergillaceae</taxon>
        <taxon>Aspergillus</taxon>
        <taxon>Aspergillus subgen. Nidulantes</taxon>
    </lineage>
</organism>
<name>A0ABR4G5X0_9EURO</name>
<keyword evidence="3" id="KW-1185">Reference proteome</keyword>
<reference evidence="2 3" key="1">
    <citation type="submission" date="2024-07" db="EMBL/GenBank/DDBJ databases">
        <title>Section-level genome sequencing and comparative genomics of Aspergillus sections Usti and Cavernicolus.</title>
        <authorList>
            <consortium name="Lawrence Berkeley National Laboratory"/>
            <person name="Nybo J.L."/>
            <person name="Vesth T.C."/>
            <person name="Theobald S."/>
            <person name="Frisvad J.C."/>
            <person name="Larsen T.O."/>
            <person name="Kjaerboelling I."/>
            <person name="Rothschild-Mancinelli K."/>
            <person name="Lyhne E.K."/>
            <person name="Kogle M.E."/>
            <person name="Barry K."/>
            <person name="Clum A."/>
            <person name="Na H."/>
            <person name="Ledsgaard L."/>
            <person name="Lin J."/>
            <person name="Lipzen A."/>
            <person name="Kuo A."/>
            <person name="Riley R."/>
            <person name="Mondo S."/>
            <person name="Labutti K."/>
            <person name="Haridas S."/>
            <person name="Pangalinan J."/>
            <person name="Salamov A.A."/>
            <person name="Simmons B.A."/>
            <person name="Magnuson J.K."/>
            <person name="Chen J."/>
            <person name="Drula E."/>
            <person name="Henrissat B."/>
            <person name="Wiebenga A."/>
            <person name="Lubbers R.J."/>
            <person name="Gomes A.C."/>
            <person name="Makela M.R."/>
            <person name="Stajich J."/>
            <person name="Grigoriev I.V."/>
            <person name="Mortensen U.H."/>
            <person name="De Vries R.P."/>
            <person name="Baker S.E."/>
            <person name="Andersen M.R."/>
        </authorList>
    </citation>
    <scope>NUCLEOTIDE SEQUENCE [LARGE SCALE GENOMIC DNA]</scope>
    <source>
        <strain evidence="2 3">CBS 209.92</strain>
    </source>
</reference>
<feature type="compositionally biased region" description="Basic and acidic residues" evidence="1">
    <location>
        <begin position="7"/>
        <end position="20"/>
    </location>
</feature>
<dbReference type="Proteomes" id="UP001610563">
    <property type="component" value="Unassembled WGS sequence"/>
</dbReference>
<feature type="region of interest" description="Disordered" evidence="1">
    <location>
        <begin position="1"/>
        <end position="20"/>
    </location>
</feature>
<accession>A0ABR4G5X0</accession>
<evidence type="ECO:0000313" key="2">
    <source>
        <dbReference type="EMBL" id="KAL2794426.1"/>
    </source>
</evidence>
<proteinExistence type="predicted"/>
<sequence>MSSEGGEDIRTEADKQRKGKKILWEGEGKSLYGGASETTTKRAGSNPWLAGSVIGHGGVILPHYRCKIFNAPVLLWARCYQKASPASLGSLVLTLGEPYGSTPPVEFDVWTMKIFVLLRSPCPFAAGVDFQTEILGINAVMVGWRLYRRWTFLSMP</sequence>
<comment type="caution">
    <text evidence="2">The sequence shown here is derived from an EMBL/GenBank/DDBJ whole genome shotgun (WGS) entry which is preliminary data.</text>
</comment>
<gene>
    <name evidence="2" type="ORF">BJX66DRAFT_303886</name>
</gene>
<evidence type="ECO:0000256" key="1">
    <source>
        <dbReference type="SAM" id="MobiDB-lite"/>
    </source>
</evidence>
<evidence type="ECO:0000313" key="3">
    <source>
        <dbReference type="Proteomes" id="UP001610563"/>
    </source>
</evidence>
<protein>
    <submittedName>
        <fullName evidence="2">Uncharacterized protein</fullName>
    </submittedName>
</protein>
<dbReference type="EMBL" id="JBFTWV010000045">
    <property type="protein sequence ID" value="KAL2794426.1"/>
    <property type="molecule type" value="Genomic_DNA"/>
</dbReference>